<dbReference type="GeneID" id="89939292"/>
<sequence>MLYMYVFCGIQTGRRPLGDGRLPVEYNRGHPRVTLVFAALRGRNAARARDGQSFPSPSQFPDQLVQDQETAAIQEGDKEEGRQ</sequence>
<protein>
    <submittedName>
        <fullName evidence="2">Uncharacterized protein</fullName>
    </submittedName>
</protein>
<name>A0AAN6TE69_9PEZI</name>
<organism evidence="2 3">
    <name type="scientific">Canariomyces notabilis</name>
    <dbReference type="NCBI Taxonomy" id="2074819"/>
    <lineage>
        <taxon>Eukaryota</taxon>
        <taxon>Fungi</taxon>
        <taxon>Dikarya</taxon>
        <taxon>Ascomycota</taxon>
        <taxon>Pezizomycotina</taxon>
        <taxon>Sordariomycetes</taxon>
        <taxon>Sordariomycetidae</taxon>
        <taxon>Sordariales</taxon>
        <taxon>Chaetomiaceae</taxon>
        <taxon>Canariomyces</taxon>
    </lineage>
</organism>
<evidence type="ECO:0000256" key="1">
    <source>
        <dbReference type="SAM" id="MobiDB-lite"/>
    </source>
</evidence>
<gene>
    <name evidence="2" type="ORF">N656DRAFT_779306</name>
</gene>
<dbReference type="EMBL" id="MU853342">
    <property type="protein sequence ID" value="KAK4112450.1"/>
    <property type="molecule type" value="Genomic_DNA"/>
</dbReference>
<comment type="caution">
    <text evidence="2">The sequence shown here is derived from an EMBL/GenBank/DDBJ whole genome shotgun (WGS) entry which is preliminary data.</text>
</comment>
<dbReference type="RefSeq" id="XP_064670020.1">
    <property type="nucleotide sequence ID" value="XM_064815167.1"/>
</dbReference>
<evidence type="ECO:0000313" key="2">
    <source>
        <dbReference type="EMBL" id="KAK4112450.1"/>
    </source>
</evidence>
<reference evidence="2" key="1">
    <citation type="journal article" date="2023" name="Mol. Phylogenet. Evol.">
        <title>Genome-scale phylogeny and comparative genomics of the fungal order Sordariales.</title>
        <authorList>
            <person name="Hensen N."/>
            <person name="Bonometti L."/>
            <person name="Westerberg I."/>
            <person name="Brannstrom I.O."/>
            <person name="Guillou S."/>
            <person name="Cros-Aarteil S."/>
            <person name="Calhoun S."/>
            <person name="Haridas S."/>
            <person name="Kuo A."/>
            <person name="Mondo S."/>
            <person name="Pangilinan J."/>
            <person name="Riley R."/>
            <person name="LaButti K."/>
            <person name="Andreopoulos B."/>
            <person name="Lipzen A."/>
            <person name="Chen C."/>
            <person name="Yan M."/>
            <person name="Daum C."/>
            <person name="Ng V."/>
            <person name="Clum A."/>
            <person name="Steindorff A."/>
            <person name="Ohm R.A."/>
            <person name="Martin F."/>
            <person name="Silar P."/>
            <person name="Natvig D.O."/>
            <person name="Lalanne C."/>
            <person name="Gautier V."/>
            <person name="Ament-Velasquez S.L."/>
            <person name="Kruys A."/>
            <person name="Hutchinson M.I."/>
            <person name="Powell A.J."/>
            <person name="Barry K."/>
            <person name="Miller A.N."/>
            <person name="Grigoriev I.V."/>
            <person name="Debuchy R."/>
            <person name="Gladieux P."/>
            <person name="Hiltunen Thoren M."/>
            <person name="Johannesson H."/>
        </authorList>
    </citation>
    <scope>NUCLEOTIDE SEQUENCE</scope>
    <source>
        <strain evidence="2">CBS 508.74</strain>
    </source>
</reference>
<reference evidence="2" key="2">
    <citation type="submission" date="2023-05" db="EMBL/GenBank/DDBJ databases">
        <authorList>
            <consortium name="Lawrence Berkeley National Laboratory"/>
            <person name="Steindorff A."/>
            <person name="Hensen N."/>
            <person name="Bonometti L."/>
            <person name="Westerberg I."/>
            <person name="Brannstrom I.O."/>
            <person name="Guillou S."/>
            <person name="Cros-Aarteil S."/>
            <person name="Calhoun S."/>
            <person name="Haridas S."/>
            <person name="Kuo A."/>
            <person name="Mondo S."/>
            <person name="Pangilinan J."/>
            <person name="Riley R."/>
            <person name="Labutti K."/>
            <person name="Andreopoulos B."/>
            <person name="Lipzen A."/>
            <person name="Chen C."/>
            <person name="Yanf M."/>
            <person name="Daum C."/>
            <person name="Ng V."/>
            <person name="Clum A."/>
            <person name="Ohm R."/>
            <person name="Martin F."/>
            <person name="Silar P."/>
            <person name="Natvig D."/>
            <person name="Lalanne C."/>
            <person name="Gautier V."/>
            <person name="Ament-Velasquez S.L."/>
            <person name="Kruys A."/>
            <person name="Hutchinson M.I."/>
            <person name="Powell A.J."/>
            <person name="Barry K."/>
            <person name="Miller A.N."/>
            <person name="Grigoriev I.V."/>
            <person name="Debuchy R."/>
            <person name="Gladieux P."/>
            <person name="Thoren M.H."/>
            <person name="Johannesson H."/>
        </authorList>
    </citation>
    <scope>NUCLEOTIDE SEQUENCE</scope>
    <source>
        <strain evidence="2">CBS 508.74</strain>
    </source>
</reference>
<dbReference type="AlphaFoldDB" id="A0AAN6TE69"/>
<dbReference type="Proteomes" id="UP001302812">
    <property type="component" value="Unassembled WGS sequence"/>
</dbReference>
<accession>A0AAN6TE69</accession>
<evidence type="ECO:0000313" key="3">
    <source>
        <dbReference type="Proteomes" id="UP001302812"/>
    </source>
</evidence>
<keyword evidence="3" id="KW-1185">Reference proteome</keyword>
<feature type="region of interest" description="Disordered" evidence="1">
    <location>
        <begin position="47"/>
        <end position="83"/>
    </location>
</feature>
<proteinExistence type="predicted"/>
<feature type="compositionally biased region" description="Polar residues" evidence="1">
    <location>
        <begin position="53"/>
        <end position="71"/>
    </location>
</feature>